<dbReference type="PANTHER" id="PTHR37319">
    <property type="entry name" value="TRANSPOSASE"/>
    <property type="match status" value="1"/>
</dbReference>
<reference evidence="2 3" key="1">
    <citation type="submission" date="2018-03" db="EMBL/GenBank/DDBJ databases">
        <title>Genomic Encyclopedia of Archaeal and Bacterial Type Strains, Phase II (KMG-II): from individual species to whole genera.</title>
        <authorList>
            <person name="Goeker M."/>
        </authorList>
    </citation>
    <scope>NUCLEOTIDE SEQUENCE [LARGE SCALE GENOMIC DNA]</scope>
    <source>
        <strain evidence="2 3">DSM 28354</strain>
    </source>
</reference>
<feature type="domain" description="Transposase Tn5-like N-terminal" evidence="1">
    <location>
        <begin position="11"/>
        <end position="62"/>
    </location>
</feature>
<evidence type="ECO:0000313" key="2">
    <source>
        <dbReference type="EMBL" id="PRY19584.1"/>
    </source>
</evidence>
<dbReference type="Gene3D" id="1.10.740.10">
    <property type="entry name" value="Transferase Inhibitor Protein From Tn5, Chain"/>
    <property type="match status" value="1"/>
</dbReference>
<dbReference type="RefSeq" id="WP_106141119.1">
    <property type="nucleotide sequence ID" value="NZ_PVTE01000070.1"/>
</dbReference>
<dbReference type="EMBL" id="PVTE01000070">
    <property type="protein sequence ID" value="PRY19584.1"/>
    <property type="molecule type" value="Genomic_DNA"/>
</dbReference>
<dbReference type="InterPro" id="IPR012337">
    <property type="entry name" value="RNaseH-like_sf"/>
</dbReference>
<dbReference type="AlphaFoldDB" id="A0A2T0REG5"/>
<evidence type="ECO:0000313" key="3">
    <source>
        <dbReference type="Proteomes" id="UP000238375"/>
    </source>
</evidence>
<dbReference type="InterPro" id="IPR054836">
    <property type="entry name" value="Tn5_transposase"/>
</dbReference>
<dbReference type="InterPro" id="IPR047768">
    <property type="entry name" value="Tn5p-like"/>
</dbReference>
<dbReference type="OrthoDB" id="940548at2"/>
<name>A0A2T0REG5_9BACT</name>
<dbReference type="SUPFAM" id="SSF53098">
    <property type="entry name" value="Ribonuclease H-like"/>
    <property type="match status" value="1"/>
</dbReference>
<keyword evidence="3" id="KW-1185">Reference proteome</keyword>
<proteinExistence type="predicted"/>
<dbReference type="InterPro" id="IPR014735">
    <property type="entry name" value="Transposase_Tn5-like_N"/>
</dbReference>
<dbReference type="Gene3D" id="3.90.350.10">
    <property type="entry name" value="Transposase Inhibitor Protein From Tn5, Chain A, domain 1"/>
    <property type="match status" value="1"/>
</dbReference>
<dbReference type="PANTHER" id="PTHR37319:SF1">
    <property type="entry name" value="TRANSPOSASE TN5 DIMERISATION DOMAIN-CONTAINING PROTEIN"/>
    <property type="match status" value="1"/>
</dbReference>
<dbReference type="NCBIfam" id="NF033590">
    <property type="entry name" value="transpos_IS4_3"/>
    <property type="match status" value="1"/>
</dbReference>
<sequence length="464" mass="53264">MTLDAVIACQLDHFRIGDQRLNRRCQYLQTQLMQLDCAQSFPRLFNKNALLKAFYRLVNNPKLTPAVMDQAYQQGLIQWANQQPANAPNKTLYSFQDTTVARFHGRKLDLGYLQNVDDNGLLLHHAILADSDFVPLGIPIQQFIQRDRASYGKRHTHKERPFEEKESYKWVGALEFARRFSQQTAYRIVQVADAESDIAGWYNLALKYQQTFVSRSGQNRQLADKSALLQEWLDSQPVGGWLTRPIRDAKGKVHELRCQVKWGLVALAGIDQPLTVIELKQVEPLAAHQPSVWRLLTNETVTQLAQVEQQLNVYTHRWRTCEDYHKCLKSGCRVETRQFESVEALSNSLRLLSLVAIRLLRLRDQSQGPVSTSPMAWADASEAQVATQLSSRYLSRYEQAELVFQSVGWFWQLLARLGGHQGVRQSGPPGWQTIWKGYLHFQTVVDGYRMSKNEYSQAKPPTYG</sequence>
<organism evidence="2 3">
    <name type="scientific">Spirosoma oryzae</name>
    <dbReference type="NCBI Taxonomy" id="1469603"/>
    <lineage>
        <taxon>Bacteria</taxon>
        <taxon>Pseudomonadati</taxon>
        <taxon>Bacteroidota</taxon>
        <taxon>Cytophagia</taxon>
        <taxon>Cytophagales</taxon>
        <taxon>Cytophagaceae</taxon>
        <taxon>Spirosoma</taxon>
    </lineage>
</organism>
<protein>
    <submittedName>
        <fullName evidence="2">Tn5 family transposase</fullName>
    </submittedName>
</protein>
<accession>A0A2T0REG5</accession>
<dbReference type="Pfam" id="PF14706">
    <property type="entry name" value="Tnp_DNA_bind"/>
    <property type="match status" value="1"/>
</dbReference>
<evidence type="ECO:0000259" key="1">
    <source>
        <dbReference type="Pfam" id="PF14706"/>
    </source>
</evidence>
<comment type="caution">
    <text evidence="2">The sequence shown here is derived from an EMBL/GenBank/DDBJ whole genome shotgun (WGS) entry which is preliminary data.</text>
</comment>
<dbReference type="Proteomes" id="UP000238375">
    <property type="component" value="Unassembled WGS sequence"/>
</dbReference>
<dbReference type="InterPro" id="IPR014737">
    <property type="entry name" value="Transposase_Tn5-like_C"/>
</dbReference>
<gene>
    <name evidence="2" type="ORF">CLV58_1701</name>
</gene>